<accession>A0A1Q8Q2R8</accession>
<keyword evidence="2" id="KW-1185">Reference proteome</keyword>
<organism evidence="1 2">
    <name type="scientific">Domibacillus antri</name>
    <dbReference type="NCBI Taxonomy" id="1714264"/>
    <lineage>
        <taxon>Bacteria</taxon>
        <taxon>Bacillati</taxon>
        <taxon>Bacillota</taxon>
        <taxon>Bacilli</taxon>
        <taxon>Bacillales</taxon>
        <taxon>Bacillaceae</taxon>
        <taxon>Domibacillus</taxon>
    </lineage>
</organism>
<reference evidence="1 2" key="1">
    <citation type="submission" date="2016-12" db="EMBL/GenBank/DDBJ databases">
        <title>Domibacillus antri genome sequencing.</title>
        <authorList>
            <person name="Verma A."/>
            <person name="Krishnamurthi S."/>
        </authorList>
    </citation>
    <scope>NUCLEOTIDE SEQUENCE [LARGE SCALE GENOMIC DNA]</scope>
    <source>
        <strain evidence="1 2">XD80</strain>
    </source>
</reference>
<dbReference type="AlphaFoldDB" id="A0A1Q8Q2R8"/>
<dbReference type="OrthoDB" id="2622809at2"/>
<evidence type="ECO:0000313" key="2">
    <source>
        <dbReference type="Proteomes" id="UP000185568"/>
    </source>
</evidence>
<dbReference type="RefSeq" id="WP_075399363.1">
    <property type="nucleotide sequence ID" value="NZ_MSDU01000038.1"/>
</dbReference>
<dbReference type="Proteomes" id="UP000185568">
    <property type="component" value="Unassembled WGS sequence"/>
</dbReference>
<proteinExistence type="predicted"/>
<evidence type="ECO:0008006" key="3">
    <source>
        <dbReference type="Google" id="ProtNLM"/>
    </source>
</evidence>
<sequence length="102" mass="11614">MIETYDDLFVKQCMRCHTPTPTDREEGDVYCQKCASPLANRCTNISDDNFSNYEGCGVALKPEAVYCPKCATISLFAREQLIENKYPKVELVSNFEDDEPVF</sequence>
<protein>
    <recommendedName>
        <fullName evidence="3">DZANK-type domain-containing protein</fullName>
    </recommendedName>
</protein>
<evidence type="ECO:0000313" key="1">
    <source>
        <dbReference type="EMBL" id="OLN21618.1"/>
    </source>
</evidence>
<dbReference type="EMBL" id="MSDU01000038">
    <property type="protein sequence ID" value="OLN21618.1"/>
    <property type="molecule type" value="Genomic_DNA"/>
</dbReference>
<comment type="caution">
    <text evidence="1">The sequence shown here is derived from an EMBL/GenBank/DDBJ whole genome shotgun (WGS) entry which is preliminary data.</text>
</comment>
<name>A0A1Q8Q2R8_9BACI</name>
<gene>
    <name evidence="1" type="ORF">BTO30_14145</name>
</gene>